<sequence>MGDNKCSNGIQHQGSAMTDAQLFEEQFEELVSELTEKDFTDPVLADALNRLRDVLQYNAPGARGTGACLSLAHCGSLCPPQSCHMTLSGMPSWLAGALSCFRHSSW</sequence>
<dbReference type="Proteomes" id="UP001044222">
    <property type="component" value="Unassembled WGS sequence"/>
</dbReference>
<comment type="caution">
    <text evidence="1">The sequence shown here is derived from an EMBL/GenBank/DDBJ whole genome shotgun (WGS) entry which is preliminary data.</text>
</comment>
<organism evidence="1 2">
    <name type="scientific">Anguilla anguilla</name>
    <name type="common">European freshwater eel</name>
    <name type="synonym">Muraena anguilla</name>
    <dbReference type="NCBI Taxonomy" id="7936"/>
    <lineage>
        <taxon>Eukaryota</taxon>
        <taxon>Metazoa</taxon>
        <taxon>Chordata</taxon>
        <taxon>Craniata</taxon>
        <taxon>Vertebrata</taxon>
        <taxon>Euteleostomi</taxon>
        <taxon>Actinopterygii</taxon>
        <taxon>Neopterygii</taxon>
        <taxon>Teleostei</taxon>
        <taxon>Anguilliformes</taxon>
        <taxon>Anguillidae</taxon>
        <taxon>Anguilla</taxon>
    </lineage>
</organism>
<keyword evidence="2" id="KW-1185">Reference proteome</keyword>
<dbReference type="EMBL" id="JAFIRN010000001">
    <property type="protein sequence ID" value="KAG5856417.1"/>
    <property type="molecule type" value="Genomic_DNA"/>
</dbReference>
<accession>A0A9D3MZ85</accession>
<name>A0A9D3MZ85_ANGAN</name>
<dbReference type="AlphaFoldDB" id="A0A9D3MZ85"/>
<evidence type="ECO:0000313" key="1">
    <source>
        <dbReference type="EMBL" id="KAG5856417.1"/>
    </source>
</evidence>
<proteinExistence type="predicted"/>
<reference evidence="1" key="1">
    <citation type="submission" date="2021-01" db="EMBL/GenBank/DDBJ databases">
        <title>A chromosome-scale assembly of European eel, Anguilla anguilla.</title>
        <authorList>
            <person name="Henkel C."/>
            <person name="Jong-Raadsen S.A."/>
            <person name="Dufour S."/>
            <person name="Weltzien F.-A."/>
            <person name="Palstra A.P."/>
            <person name="Pelster B."/>
            <person name="Spaink H.P."/>
            <person name="Van Den Thillart G.E."/>
            <person name="Jansen H."/>
            <person name="Zahm M."/>
            <person name="Klopp C."/>
            <person name="Cedric C."/>
            <person name="Louis A."/>
            <person name="Berthelot C."/>
            <person name="Parey E."/>
            <person name="Roest Crollius H."/>
            <person name="Montfort J."/>
            <person name="Robinson-Rechavi M."/>
            <person name="Bucao C."/>
            <person name="Bouchez O."/>
            <person name="Gislard M."/>
            <person name="Lluch J."/>
            <person name="Milhes M."/>
            <person name="Lampietro C."/>
            <person name="Lopez Roques C."/>
            <person name="Donnadieu C."/>
            <person name="Braasch I."/>
            <person name="Desvignes T."/>
            <person name="Postlethwait J."/>
            <person name="Bobe J."/>
            <person name="Guiguen Y."/>
            <person name="Dirks R."/>
        </authorList>
    </citation>
    <scope>NUCLEOTIDE SEQUENCE</scope>
    <source>
        <strain evidence="1">Tag_6206</strain>
        <tissue evidence="1">Liver</tissue>
    </source>
</reference>
<evidence type="ECO:0000313" key="2">
    <source>
        <dbReference type="Proteomes" id="UP001044222"/>
    </source>
</evidence>
<gene>
    <name evidence="1" type="ORF">ANANG_G00007740</name>
</gene>
<protein>
    <submittedName>
        <fullName evidence="1">Uncharacterized protein</fullName>
    </submittedName>
</protein>